<dbReference type="Proteomes" id="UP000814176">
    <property type="component" value="Unassembled WGS sequence"/>
</dbReference>
<evidence type="ECO:0000256" key="2">
    <source>
        <dbReference type="SAM" id="Phobius"/>
    </source>
</evidence>
<gene>
    <name evidence="3" type="ORF">C8Q71DRAFT_859198</name>
</gene>
<feature type="transmembrane region" description="Helical" evidence="2">
    <location>
        <begin position="73"/>
        <end position="93"/>
    </location>
</feature>
<organism evidence="3 4">
    <name type="scientific">Rhodofomes roseus</name>
    <dbReference type="NCBI Taxonomy" id="34475"/>
    <lineage>
        <taxon>Eukaryota</taxon>
        <taxon>Fungi</taxon>
        <taxon>Dikarya</taxon>
        <taxon>Basidiomycota</taxon>
        <taxon>Agaricomycotina</taxon>
        <taxon>Agaricomycetes</taxon>
        <taxon>Polyporales</taxon>
        <taxon>Rhodofomes</taxon>
    </lineage>
</organism>
<evidence type="ECO:0000256" key="1">
    <source>
        <dbReference type="SAM" id="MobiDB-lite"/>
    </source>
</evidence>
<feature type="transmembrane region" description="Helical" evidence="2">
    <location>
        <begin position="155"/>
        <end position="175"/>
    </location>
</feature>
<reference evidence="3 4" key="1">
    <citation type="journal article" date="2021" name="Environ. Microbiol.">
        <title>Gene family expansions and transcriptome signatures uncover fungal adaptations to wood decay.</title>
        <authorList>
            <person name="Hage H."/>
            <person name="Miyauchi S."/>
            <person name="Viragh M."/>
            <person name="Drula E."/>
            <person name="Min B."/>
            <person name="Chaduli D."/>
            <person name="Navarro D."/>
            <person name="Favel A."/>
            <person name="Norest M."/>
            <person name="Lesage-Meessen L."/>
            <person name="Balint B."/>
            <person name="Merenyi Z."/>
            <person name="de Eugenio L."/>
            <person name="Morin E."/>
            <person name="Martinez A.T."/>
            <person name="Baldrian P."/>
            <person name="Stursova M."/>
            <person name="Martinez M.J."/>
            <person name="Novotny C."/>
            <person name="Magnuson J.K."/>
            <person name="Spatafora J.W."/>
            <person name="Maurice S."/>
            <person name="Pangilinan J."/>
            <person name="Andreopoulos W."/>
            <person name="LaButti K."/>
            <person name="Hundley H."/>
            <person name="Na H."/>
            <person name="Kuo A."/>
            <person name="Barry K."/>
            <person name="Lipzen A."/>
            <person name="Henrissat B."/>
            <person name="Riley R."/>
            <person name="Ahrendt S."/>
            <person name="Nagy L.G."/>
            <person name="Grigoriev I.V."/>
            <person name="Martin F."/>
            <person name="Rosso M.N."/>
        </authorList>
    </citation>
    <scope>NUCLEOTIDE SEQUENCE [LARGE SCALE GENOMIC DNA]</scope>
    <source>
        <strain evidence="3 4">CIRM-BRFM 1785</strain>
    </source>
</reference>
<sequence>MFGGNTGAQCTVGPFPDMVFDRLRSTSNYDYSDLQTGPWTAWLRSGILPLLDLLVHVIPAASSRLGVFRPLDILTGALSSIPLLLYTAFLYTFTASQFIPSLPREFRFLAKQTLIFFLPVIVAANEIGSFTGISYRDLNGVLSVGFKNQEIHVGFDSLTLAVLLVYQLLIFALAANRLARAFRYRQDLATEKSDDGELKTQMFRGSPWLVTGMFLGSLETILGFAGGGFALAFLRRALRMLGRACLIIGAFNGVDTVEDFHMLKSEAVQHRRRSKLLGLIGNPRHSTFRQLEGYQYDPETGGLHPKLERLSAMASNALDEIRTISIRFGNSPRSSVRPSDSTAPGSSVEALIHARMGTPPLNVITLPDDRDISFPTVRLRNPPLRPRPEERVTMHWGNGLDAPQLELRRVSDLLDQSALNRLTQLGIDPYGDVHPHMGVFRSLSLPTHVAMEEWATAQRDHPSLRRYSHETRNKHHSTPAESGSPTSASPSGYSQTIEEAQAFASLSRNGSVLSVPSSAILAPVTRVDRAYARHTYAGRQPQEPYRGSSYASSIELLQALTSQFPGTPYTTGSSQGAFRTSHVPSASQDSDQTIMMAIGEQSLARADSWDARTLPSHSRAPSKDLLASPNTIDEVPEPRMSQDSTLIGHGDHKKQMSTDSQAAAAFPTPTSMRTGLPSPPDSASEEKIRDRARKSRTLEARAQPLRMGSVDSTDLPDVPPARPREPRIKSVGSVPRRYTPTPTSSSIFTRESVAVELDAVSEMSEERRRSRKLSKRSRKSSTKSSTKSSVKDRRSAVSQVAPVAVVTVGSEQSIFED</sequence>
<accession>A0ABQ8KBC4</accession>
<name>A0ABQ8KBC4_9APHY</name>
<evidence type="ECO:0000313" key="3">
    <source>
        <dbReference type="EMBL" id="KAH9834841.1"/>
    </source>
</evidence>
<feature type="region of interest" description="Disordered" evidence="1">
    <location>
        <begin position="568"/>
        <end position="590"/>
    </location>
</feature>
<comment type="caution">
    <text evidence="3">The sequence shown here is derived from an EMBL/GenBank/DDBJ whole genome shotgun (WGS) entry which is preliminary data.</text>
</comment>
<keyword evidence="2" id="KW-0812">Transmembrane</keyword>
<dbReference type="GeneID" id="72008331"/>
<keyword evidence="4" id="KW-1185">Reference proteome</keyword>
<feature type="transmembrane region" description="Helical" evidence="2">
    <location>
        <begin position="114"/>
        <end position="135"/>
    </location>
</feature>
<feature type="compositionally biased region" description="Polar residues" evidence="1">
    <location>
        <begin position="479"/>
        <end position="494"/>
    </location>
</feature>
<keyword evidence="2" id="KW-0472">Membrane</keyword>
<feature type="region of interest" description="Disordered" evidence="1">
    <location>
        <begin position="456"/>
        <end position="494"/>
    </location>
</feature>
<feature type="region of interest" description="Disordered" evidence="1">
    <location>
        <begin position="609"/>
        <end position="746"/>
    </location>
</feature>
<protein>
    <submittedName>
        <fullName evidence="3">Uncharacterized protein</fullName>
    </submittedName>
</protein>
<evidence type="ECO:0000313" key="4">
    <source>
        <dbReference type="Proteomes" id="UP000814176"/>
    </source>
</evidence>
<feature type="transmembrane region" description="Helical" evidence="2">
    <location>
        <begin position="208"/>
        <end position="234"/>
    </location>
</feature>
<feature type="region of interest" description="Disordered" evidence="1">
    <location>
        <begin position="758"/>
        <end position="802"/>
    </location>
</feature>
<feature type="compositionally biased region" description="Basic residues" evidence="1">
    <location>
        <begin position="769"/>
        <end position="781"/>
    </location>
</feature>
<feature type="compositionally biased region" description="Basic and acidic residues" evidence="1">
    <location>
        <begin position="458"/>
        <end position="471"/>
    </location>
</feature>
<keyword evidence="2" id="KW-1133">Transmembrane helix</keyword>
<dbReference type="EMBL" id="JADCUA010000014">
    <property type="protein sequence ID" value="KAH9834841.1"/>
    <property type="molecule type" value="Genomic_DNA"/>
</dbReference>
<dbReference type="RefSeq" id="XP_047777327.1">
    <property type="nucleotide sequence ID" value="XM_047927599.1"/>
</dbReference>
<proteinExistence type="predicted"/>